<evidence type="ECO:0000256" key="1">
    <source>
        <dbReference type="SAM" id="Phobius"/>
    </source>
</evidence>
<dbReference type="Pfam" id="PF02517">
    <property type="entry name" value="Rce1-like"/>
    <property type="match status" value="1"/>
</dbReference>
<keyword evidence="1" id="KW-0472">Membrane</keyword>
<keyword evidence="1" id="KW-0812">Transmembrane</keyword>
<sequence length="66" mass="7631">MVCRFEWRIGLAHFSGGTLLVIFATLADLGYALVFHFTNRLWCAVLAHLLFNFVHLIFFTYPVLAR</sequence>
<dbReference type="GO" id="GO:0080120">
    <property type="term" value="P:CAAX-box protein maturation"/>
    <property type="evidence" value="ECO:0007669"/>
    <property type="project" value="UniProtKB-ARBA"/>
</dbReference>
<reference evidence="3 4" key="1">
    <citation type="submission" date="2016-11" db="EMBL/GenBank/DDBJ databases">
        <authorList>
            <person name="Jaros S."/>
            <person name="Januszkiewicz K."/>
            <person name="Wedrychowicz H."/>
        </authorList>
    </citation>
    <scope>NUCLEOTIDE SEQUENCE [LARGE SCALE GENOMIC DNA]</scope>
    <source>
        <strain evidence="3">NVI 5450</strain>
    </source>
</reference>
<proteinExistence type="predicted"/>
<dbReference type="GO" id="GO:0006508">
    <property type="term" value="P:proteolysis"/>
    <property type="evidence" value="ECO:0007669"/>
    <property type="project" value="UniProtKB-KW"/>
</dbReference>
<keyword evidence="3" id="KW-0378">Hydrolase</keyword>
<feature type="domain" description="CAAX prenyl protease 2/Lysostaphin resistance protein A-like" evidence="2">
    <location>
        <begin position="10"/>
        <end position="54"/>
    </location>
</feature>
<evidence type="ECO:0000313" key="3">
    <source>
        <dbReference type="EMBL" id="SGY92186.1"/>
    </source>
</evidence>
<gene>
    <name evidence="3" type="ORF">NVI5450_1336</name>
</gene>
<keyword evidence="1" id="KW-1133">Transmembrane helix</keyword>
<dbReference type="InterPro" id="IPR003675">
    <property type="entry name" value="Rce1/LyrA-like_dom"/>
</dbReference>
<dbReference type="EMBL" id="FPLD01000042">
    <property type="protein sequence ID" value="SGY92186.1"/>
    <property type="molecule type" value="Genomic_DNA"/>
</dbReference>
<name>A0A1K9Z6T8_9GAMM</name>
<feature type="transmembrane region" description="Helical" evidence="1">
    <location>
        <begin position="12"/>
        <end position="34"/>
    </location>
</feature>
<evidence type="ECO:0000313" key="4">
    <source>
        <dbReference type="Proteomes" id="UP000183794"/>
    </source>
</evidence>
<dbReference type="Proteomes" id="UP000183794">
    <property type="component" value="Unassembled WGS sequence"/>
</dbReference>
<evidence type="ECO:0000259" key="2">
    <source>
        <dbReference type="Pfam" id="PF02517"/>
    </source>
</evidence>
<protein>
    <submittedName>
        <fullName evidence="3">Caax amino protease family</fullName>
    </submittedName>
</protein>
<accession>A0A1K9Z6T8</accession>
<dbReference type="GO" id="GO:0004175">
    <property type="term" value="F:endopeptidase activity"/>
    <property type="evidence" value="ECO:0007669"/>
    <property type="project" value="UniProtKB-ARBA"/>
</dbReference>
<dbReference type="AlphaFoldDB" id="A0A1K9Z6T8"/>
<feature type="transmembrane region" description="Helical" evidence="1">
    <location>
        <begin position="41"/>
        <end position="64"/>
    </location>
</feature>
<keyword evidence="3" id="KW-0645">Protease</keyword>
<organism evidence="3 4">
    <name type="scientific">Moritella viscosa</name>
    <dbReference type="NCBI Taxonomy" id="80854"/>
    <lineage>
        <taxon>Bacteria</taxon>
        <taxon>Pseudomonadati</taxon>
        <taxon>Pseudomonadota</taxon>
        <taxon>Gammaproteobacteria</taxon>
        <taxon>Alteromonadales</taxon>
        <taxon>Moritellaceae</taxon>
        <taxon>Moritella</taxon>
    </lineage>
</organism>